<evidence type="ECO:0000313" key="3">
    <source>
        <dbReference type="EMBL" id="PAV82628.1"/>
    </source>
</evidence>
<evidence type="ECO:0000256" key="2">
    <source>
        <dbReference type="SAM" id="Phobius"/>
    </source>
</evidence>
<dbReference type="EMBL" id="LIAE01007040">
    <property type="protein sequence ID" value="PAV82628.1"/>
    <property type="molecule type" value="Genomic_DNA"/>
</dbReference>
<name>A0A2A2L907_9BILA</name>
<dbReference type="Proteomes" id="UP000218231">
    <property type="component" value="Unassembled WGS sequence"/>
</dbReference>
<feature type="transmembrane region" description="Helical" evidence="2">
    <location>
        <begin position="12"/>
        <end position="32"/>
    </location>
</feature>
<accession>A0A2A2L907</accession>
<proteinExistence type="predicted"/>
<keyword evidence="4" id="KW-1185">Reference proteome</keyword>
<feature type="region of interest" description="Disordered" evidence="1">
    <location>
        <begin position="60"/>
        <end position="83"/>
    </location>
</feature>
<organism evidence="3 4">
    <name type="scientific">Diploscapter pachys</name>
    <dbReference type="NCBI Taxonomy" id="2018661"/>
    <lineage>
        <taxon>Eukaryota</taxon>
        <taxon>Metazoa</taxon>
        <taxon>Ecdysozoa</taxon>
        <taxon>Nematoda</taxon>
        <taxon>Chromadorea</taxon>
        <taxon>Rhabditida</taxon>
        <taxon>Rhabditina</taxon>
        <taxon>Rhabditomorpha</taxon>
        <taxon>Rhabditoidea</taxon>
        <taxon>Rhabditidae</taxon>
        <taxon>Diploscapter</taxon>
    </lineage>
</organism>
<comment type="caution">
    <text evidence="3">The sequence shown here is derived from an EMBL/GenBank/DDBJ whole genome shotgun (WGS) entry which is preliminary data.</text>
</comment>
<protein>
    <submittedName>
        <fullName evidence="3">Uncharacterized protein</fullName>
    </submittedName>
</protein>
<gene>
    <name evidence="3" type="ORF">WR25_26710</name>
</gene>
<dbReference type="AlphaFoldDB" id="A0A2A2L907"/>
<sequence>MIPTLSIAAHTIFSLILHAMGISLGLFIWYLFPKNPTRCITRMPVKQVRVRVEQPGIEQEERQELLGANQEEEENWREQLGEEKQISSPLEMYKSVRSYG</sequence>
<reference evidence="3 4" key="1">
    <citation type="journal article" date="2017" name="Curr. Biol.">
        <title>Genome architecture and evolution of a unichromosomal asexual nematode.</title>
        <authorList>
            <person name="Fradin H."/>
            <person name="Zegar C."/>
            <person name="Gutwein M."/>
            <person name="Lucas J."/>
            <person name="Kovtun M."/>
            <person name="Corcoran D."/>
            <person name="Baugh L.R."/>
            <person name="Kiontke K."/>
            <person name="Gunsalus K."/>
            <person name="Fitch D.H."/>
            <person name="Piano F."/>
        </authorList>
    </citation>
    <scope>NUCLEOTIDE SEQUENCE [LARGE SCALE GENOMIC DNA]</scope>
    <source>
        <strain evidence="3">PF1309</strain>
    </source>
</reference>
<dbReference type="OrthoDB" id="5871608at2759"/>
<keyword evidence="2" id="KW-0812">Transmembrane</keyword>
<evidence type="ECO:0000313" key="4">
    <source>
        <dbReference type="Proteomes" id="UP000218231"/>
    </source>
</evidence>
<keyword evidence="2" id="KW-0472">Membrane</keyword>
<keyword evidence="2" id="KW-1133">Transmembrane helix</keyword>
<evidence type="ECO:0000256" key="1">
    <source>
        <dbReference type="SAM" id="MobiDB-lite"/>
    </source>
</evidence>